<evidence type="ECO:0000313" key="10">
    <source>
        <dbReference type="EMBL" id="KAH8702446.1"/>
    </source>
</evidence>
<dbReference type="RefSeq" id="XP_046075822.1">
    <property type="nucleotide sequence ID" value="XM_046218959.1"/>
</dbReference>
<dbReference type="EC" id="3.2.1.177" evidence="5"/>
<dbReference type="AlphaFoldDB" id="A0AAD4L1K8"/>
<dbReference type="FunFam" id="2.60.40.1760:FF:000009">
    <property type="entry name" value="Sugar hydrolase"/>
    <property type="match status" value="1"/>
</dbReference>
<feature type="domain" description="Glycoside hydrolase family 31 TIM barrel" evidence="7">
    <location>
        <begin position="273"/>
        <end position="587"/>
    </location>
</feature>
<dbReference type="SUPFAM" id="SSF74650">
    <property type="entry name" value="Galactose mutarotase-like"/>
    <property type="match status" value="1"/>
</dbReference>
<sequence>MKFTEGMWLLREGIQIDWMNHVERANITDKAIDLLLAKNQRHRGDTLNSAAISARISSPREGIIGVRLVHWDGGVDRGPHYKLETNSPSLKIQNKENEQISYSSGPLDLAVTTATNQLGLRFSGPKGNLTGHSFRSIGYVRDQTGPKSHYEDGMFMERQGYMLAGLDVGVGEKLYGLGERFSPFVKNGQSVDIWNEDGGTSSNLAYKNIPFYLSSAGYGVFVNHPGRVSLEVQSERTTRVNISVADEEIEYFIIYGATPKEILKRYTELTGQPRLVPAWSYNLWLTTSFTTNYDEQTVTGFLDGFRDRDIPLGVFHFDCFWMKSFQWCDFEFDSDMFPDAAGYLLRLKERGLKISIWINPYVGQASPLFKEGKTHGYFIKRTNGAVWQWDLWQAGMAIVDFTNPEAVQWYSKHLERLMELGVDSFKTDFGERIPIENIQYHDDSDPVRMHNYYAFLYNKIVYDVMTNRKGKSQSLLFARSAAPGGQQFPVHWGGDCESTFEAMAESLRGGLSLMLSGYIFWASDIGGFEGTPAPALYKRWVQFGLLSSHSRLHGSSSFRVPWIYGDDCSEVLRACTKRKIMLTPYLLQEALDGHRNGTPLMRAMFLEFPDDLNTYAIDTQYMFGSNLLVAPVFAQDGRVTFYVPYSNDDSQGRWRWWFDHSKTYEPGRWYTETHDFNTLPILIRPGSITPVNLSLKAPEEDALEGLQLLVNGTIASQKDVEIVDPSQTDKVLRVVQVTPASENTEKVKVNIEGIKVTQLDSSTRVELSLR</sequence>
<organism evidence="10 11">
    <name type="scientific">Talaromyces proteolyticus</name>
    <dbReference type="NCBI Taxonomy" id="1131652"/>
    <lineage>
        <taxon>Eukaryota</taxon>
        <taxon>Fungi</taxon>
        <taxon>Dikarya</taxon>
        <taxon>Ascomycota</taxon>
        <taxon>Pezizomycotina</taxon>
        <taxon>Eurotiomycetes</taxon>
        <taxon>Eurotiomycetidae</taxon>
        <taxon>Eurotiales</taxon>
        <taxon>Trichocomaceae</taxon>
        <taxon>Talaromyces</taxon>
        <taxon>Talaromyces sect. Bacilispori</taxon>
    </lineage>
</organism>
<evidence type="ECO:0000259" key="8">
    <source>
        <dbReference type="Pfam" id="PF13802"/>
    </source>
</evidence>
<dbReference type="Pfam" id="PF21365">
    <property type="entry name" value="Glyco_hydro_31_3rd"/>
    <property type="match status" value="1"/>
</dbReference>
<dbReference type="Pfam" id="PF01055">
    <property type="entry name" value="Glyco_hydro_31_2nd"/>
    <property type="match status" value="1"/>
</dbReference>
<evidence type="ECO:0000256" key="5">
    <source>
        <dbReference type="ARBA" id="ARBA00066962"/>
    </source>
</evidence>
<comment type="caution">
    <text evidence="10">The sequence shown here is derived from an EMBL/GenBank/DDBJ whole genome shotgun (WGS) entry which is preliminary data.</text>
</comment>
<evidence type="ECO:0000256" key="3">
    <source>
        <dbReference type="ARBA" id="ARBA00023295"/>
    </source>
</evidence>
<name>A0AAD4L1K8_9EURO</name>
<dbReference type="CDD" id="cd14752">
    <property type="entry name" value="GH31_N"/>
    <property type="match status" value="1"/>
</dbReference>
<comment type="catalytic activity">
    <reaction evidence="4">
        <text>Hydrolysis of terminal, non-reducing alpha-D-xylose residues with release of alpha-D-xylose.</text>
        <dbReference type="EC" id="3.2.1.177"/>
    </reaction>
</comment>
<evidence type="ECO:0000259" key="7">
    <source>
        <dbReference type="Pfam" id="PF01055"/>
    </source>
</evidence>
<dbReference type="InterPro" id="IPR013780">
    <property type="entry name" value="Glyco_hydro_b"/>
</dbReference>
<dbReference type="FunFam" id="2.60.40.1180:FF:000057">
    <property type="entry name" value="Sugar hydrolase, putative"/>
    <property type="match status" value="1"/>
</dbReference>
<dbReference type="GeneID" id="70249246"/>
<dbReference type="FunFam" id="3.20.20.80:FF:000053">
    <property type="entry name" value="Alpha-xylosidase YicI"/>
    <property type="match status" value="1"/>
</dbReference>
<dbReference type="Gene3D" id="2.60.40.1180">
    <property type="entry name" value="Golgi alpha-mannosidase II"/>
    <property type="match status" value="1"/>
</dbReference>
<feature type="domain" description="Glycoside hydrolase family 31 N-terminal" evidence="8">
    <location>
        <begin position="54"/>
        <end position="229"/>
    </location>
</feature>
<dbReference type="InterPro" id="IPR025887">
    <property type="entry name" value="Glyco_hydro_31_N_dom"/>
</dbReference>
<dbReference type="EMBL" id="JAJTJA010000003">
    <property type="protein sequence ID" value="KAH8702446.1"/>
    <property type="molecule type" value="Genomic_DNA"/>
</dbReference>
<dbReference type="CDD" id="cd06593">
    <property type="entry name" value="GH31_xylosidase_YicI"/>
    <property type="match status" value="1"/>
</dbReference>
<protein>
    <recommendedName>
        <fullName evidence="5">alpha-D-xyloside xylohydrolase</fullName>
        <ecNumber evidence="5">3.2.1.177</ecNumber>
    </recommendedName>
</protein>
<comment type="similarity">
    <text evidence="1 6">Belongs to the glycosyl hydrolase 31 family.</text>
</comment>
<reference evidence="10" key="1">
    <citation type="submission" date="2021-12" db="EMBL/GenBank/DDBJ databases">
        <title>Convergent genome expansion in fungi linked to evolution of root-endophyte symbiosis.</title>
        <authorList>
            <consortium name="DOE Joint Genome Institute"/>
            <person name="Ke Y.-H."/>
            <person name="Bonito G."/>
            <person name="Liao H.-L."/>
            <person name="Looney B."/>
            <person name="Rojas-Flechas A."/>
            <person name="Nash J."/>
            <person name="Hameed K."/>
            <person name="Schadt C."/>
            <person name="Martin F."/>
            <person name="Crous P.W."/>
            <person name="Miettinen O."/>
            <person name="Magnuson J.K."/>
            <person name="Labbe J."/>
            <person name="Jacobson D."/>
            <person name="Doktycz M.J."/>
            <person name="Veneault-Fourrey C."/>
            <person name="Kuo A."/>
            <person name="Mondo S."/>
            <person name="Calhoun S."/>
            <person name="Riley R."/>
            <person name="Ohm R."/>
            <person name="LaButti K."/>
            <person name="Andreopoulos B."/>
            <person name="Pangilinan J."/>
            <person name="Nolan M."/>
            <person name="Tritt A."/>
            <person name="Clum A."/>
            <person name="Lipzen A."/>
            <person name="Daum C."/>
            <person name="Barry K."/>
            <person name="Grigoriev I.V."/>
            <person name="Vilgalys R."/>
        </authorList>
    </citation>
    <scope>NUCLEOTIDE SEQUENCE</scope>
    <source>
        <strain evidence="10">PMI_201</strain>
    </source>
</reference>
<feature type="domain" description="Glycosyl hydrolase family 31 C-terminal" evidence="9">
    <location>
        <begin position="597"/>
        <end position="688"/>
    </location>
</feature>
<dbReference type="Pfam" id="PF13802">
    <property type="entry name" value="Gal_mutarotas_2"/>
    <property type="match status" value="1"/>
</dbReference>
<dbReference type="Proteomes" id="UP001201262">
    <property type="component" value="Unassembled WGS sequence"/>
</dbReference>
<evidence type="ECO:0000313" key="11">
    <source>
        <dbReference type="Proteomes" id="UP001201262"/>
    </source>
</evidence>
<accession>A0AAD4L1K8</accession>
<dbReference type="SUPFAM" id="SSF51011">
    <property type="entry name" value="Glycosyl hydrolase domain"/>
    <property type="match status" value="1"/>
</dbReference>
<dbReference type="PANTHER" id="PTHR43053:SF4">
    <property type="entry name" value="MYOGENESIS-REGULATING GLYCOSIDASE"/>
    <property type="match status" value="1"/>
</dbReference>
<proteinExistence type="inferred from homology"/>
<keyword evidence="11" id="KW-1185">Reference proteome</keyword>
<dbReference type="InterPro" id="IPR048395">
    <property type="entry name" value="Glyco_hydro_31_C"/>
</dbReference>
<dbReference type="PANTHER" id="PTHR43053">
    <property type="entry name" value="GLYCOSIDASE FAMILY 31"/>
    <property type="match status" value="1"/>
</dbReference>
<evidence type="ECO:0000259" key="9">
    <source>
        <dbReference type="Pfam" id="PF21365"/>
    </source>
</evidence>
<evidence type="ECO:0000256" key="1">
    <source>
        <dbReference type="ARBA" id="ARBA00007806"/>
    </source>
</evidence>
<keyword evidence="2 6" id="KW-0378">Hydrolase</keyword>
<dbReference type="NCBIfam" id="NF007940">
    <property type="entry name" value="PRK10658.1"/>
    <property type="match status" value="1"/>
</dbReference>
<evidence type="ECO:0000256" key="4">
    <source>
        <dbReference type="ARBA" id="ARBA00052064"/>
    </source>
</evidence>
<dbReference type="InterPro" id="IPR000322">
    <property type="entry name" value="Glyco_hydro_31_TIM"/>
</dbReference>
<dbReference type="InterPro" id="IPR011013">
    <property type="entry name" value="Gal_mutarotase_sf_dom"/>
</dbReference>
<dbReference type="GO" id="GO:0061634">
    <property type="term" value="F:alpha-D-xyloside xylohydrolase"/>
    <property type="evidence" value="ECO:0007669"/>
    <property type="project" value="UniProtKB-EC"/>
</dbReference>
<evidence type="ECO:0000256" key="2">
    <source>
        <dbReference type="ARBA" id="ARBA00022801"/>
    </source>
</evidence>
<gene>
    <name evidence="10" type="ORF">BGW36DRAFT_405226</name>
</gene>
<dbReference type="InterPro" id="IPR050985">
    <property type="entry name" value="Alpha-glycosidase_related"/>
</dbReference>
<keyword evidence="3 6" id="KW-0326">Glycosidase</keyword>
<dbReference type="InterPro" id="IPR017853">
    <property type="entry name" value="GH"/>
</dbReference>
<dbReference type="Gene3D" id="2.60.40.1760">
    <property type="entry name" value="glycosyl hydrolase (family 31)"/>
    <property type="match status" value="1"/>
</dbReference>
<dbReference type="GO" id="GO:0030246">
    <property type="term" value="F:carbohydrate binding"/>
    <property type="evidence" value="ECO:0007669"/>
    <property type="project" value="InterPro"/>
</dbReference>
<dbReference type="Gene3D" id="3.20.20.80">
    <property type="entry name" value="Glycosidases"/>
    <property type="match status" value="1"/>
</dbReference>
<evidence type="ECO:0000256" key="6">
    <source>
        <dbReference type="RuleBase" id="RU361185"/>
    </source>
</evidence>
<dbReference type="SUPFAM" id="SSF51445">
    <property type="entry name" value="(Trans)glycosidases"/>
    <property type="match status" value="1"/>
</dbReference>
<dbReference type="GO" id="GO:0005975">
    <property type="term" value="P:carbohydrate metabolic process"/>
    <property type="evidence" value="ECO:0007669"/>
    <property type="project" value="InterPro"/>
</dbReference>